<comment type="caution">
    <text evidence="4">The sequence shown here is derived from an EMBL/GenBank/DDBJ whole genome shotgun (WGS) entry which is preliminary data.</text>
</comment>
<organism evidence="4 5">
    <name type="scientific">Helicostylum pulchrum</name>
    <dbReference type="NCBI Taxonomy" id="562976"/>
    <lineage>
        <taxon>Eukaryota</taxon>
        <taxon>Fungi</taxon>
        <taxon>Fungi incertae sedis</taxon>
        <taxon>Mucoromycota</taxon>
        <taxon>Mucoromycotina</taxon>
        <taxon>Mucoromycetes</taxon>
        <taxon>Mucorales</taxon>
        <taxon>Mucorineae</taxon>
        <taxon>Mucoraceae</taxon>
        <taxon>Helicostylum</taxon>
    </lineage>
</organism>
<evidence type="ECO:0000256" key="2">
    <source>
        <dbReference type="SAM" id="MobiDB-lite"/>
    </source>
</evidence>
<name>A0ABP9XUU0_9FUNG</name>
<evidence type="ECO:0000259" key="3">
    <source>
        <dbReference type="Pfam" id="PF07859"/>
    </source>
</evidence>
<feature type="domain" description="Alpha/beta hydrolase fold-3" evidence="3">
    <location>
        <begin position="90"/>
        <end position="328"/>
    </location>
</feature>
<dbReference type="Pfam" id="PF07859">
    <property type="entry name" value="Abhydrolase_3"/>
    <property type="match status" value="1"/>
</dbReference>
<dbReference type="Gene3D" id="3.40.50.1820">
    <property type="entry name" value="alpha/beta hydrolase"/>
    <property type="match status" value="1"/>
</dbReference>
<evidence type="ECO:0000313" key="4">
    <source>
        <dbReference type="EMBL" id="GAA5798561.1"/>
    </source>
</evidence>
<gene>
    <name evidence="4" type="ORF">HPULCUR_003966</name>
</gene>
<keyword evidence="5" id="KW-1185">Reference proteome</keyword>
<evidence type="ECO:0000313" key="5">
    <source>
        <dbReference type="Proteomes" id="UP001476247"/>
    </source>
</evidence>
<sequence>MNGVRSSIRKLPPSAVIKILKKVFSLPAPAARLILNDVTRARKSHKPWIHKVKLSQHHLQDWSGCWIGENIHDLNQDDLMKRVYDADIVIFYVHGGGFRIGSCTMYMDTNIAWINVLKQKYGLKCMIMSVDYRLAPEFRYPSPVEDIVRAYEHLIQKIGVQSEKIVVVGDSAGAALILEMLFITHDPSMFEIEIADDNAQQPVLSELPRPAGTVLISPLVTDETCSESWKTNEKHDYISQYTAKVIKRDYFEPVKKGNHNEDEEEEKTNQILGIAKLQTGFSAFMSPQVLMYIGNYEVLRDDALQLALKAELDGVAWQTVIEDNVHDWFCVREVVKDKMTIIRADQTFADFCYKAIGKPDQEKERNKPYIPTPRSSLTSGLEAVLEEDEDEESSYLSDTTPSNSSLYDFGLSRLSLDEFEQKSSSKRSSEIVFV</sequence>
<accession>A0ABP9XUU0</accession>
<feature type="region of interest" description="Disordered" evidence="2">
    <location>
        <begin position="362"/>
        <end position="405"/>
    </location>
</feature>
<dbReference type="PANTHER" id="PTHR48081">
    <property type="entry name" value="AB HYDROLASE SUPERFAMILY PROTEIN C4A8.06C"/>
    <property type="match status" value="1"/>
</dbReference>
<dbReference type="EMBL" id="BAABUJ010000010">
    <property type="protein sequence ID" value="GAA5798561.1"/>
    <property type="molecule type" value="Genomic_DNA"/>
</dbReference>
<feature type="compositionally biased region" description="Acidic residues" evidence="2">
    <location>
        <begin position="384"/>
        <end position="393"/>
    </location>
</feature>
<dbReference type="InterPro" id="IPR029058">
    <property type="entry name" value="AB_hydrolase_fold"/>
</dbReference>
<dbReference type="Proteomes" id="UP001476247">
    <property type="component" value="Unassembled WGS sequence"/>
</dbReference>
<dbReference type="InterPro" id="IPR013094">
    <property type="entry name" value="AB_hydrolase_3"/>
</dbReference>
<protein>
    <recommendedName>
        <fullName evidence="3">Alpha/beta hydrolase fold-3 domain-containing protein</fullName>
    </recommendedName>
</protein>
<proteinExistence type="predicted"/>
<dbReference type="InterPro" id="IPR050300">
    <property type="entry name" value="GDXG_lipolytic_enzyme"/>
</dbReference>
<dbReference type="SUPFAM" id="SSF53474">
    <property type="entry name" value="alpha/beta-Hydrolases"/>
    <property type="match status" value="1"/>
</dbReference>
<reference evidence="4 5" key="1">
    <citation type="submission" date="2024-04" db="EMBL/GenBank/DDBJ databases">
        <title>genome sequences of Mucor flavus KT1a and Helicostylum pulchrum KT1b strains isolation_sourced from the surface of a dry-aged beef.</title>
        <authorList>
            <person name="Toyotome T."/>
            <person name="Hosono M."/>
            <person name="Torimaru M."/>
            <person name="Fukuda K."/>
            <person name="Mikami N."/>
        </authorList>
    </citation>
    <scope>NUCLEOTIDE SEQUENCE [LARGE SCALE GENOMIC DNA]</scope>
    <source>
        <strain evidence="4 5">KT1b</strain>
    </source>
</reference>
<keyword evidence="1" id="KW-0378">Hydrolase</keyword>
<evidence type="ECO:0000256" key="1">
    <source>
        <dbReference type="ARBA" id="ARBA00022801"/>
    </source>
</evidence>